<evidence type="ECO:0000256" key="7">
    <source>
        <dbReference type="ARBA" id="ARBA00053642"/>
    </source>
</evidence>
<dbReference type="Pfam" id="PF01709">
    <property type="entry name" value="Transcrip_reg"/>
    <property type="match status" value="2"/>
</dbReference>
<evidence type="ECO:0000313" key="13">
    <source>
        <dbReference type="Proteomes" id="UP000569728"/>
    </source>
</evidence>
<accession>A0A7K8UPS0</accession>
<sequence length="283" mass="30925">ATGRPLHVGSPSWAGHNRWSKVRNVKGPRDMARSRLFQRLSLMLRTAAREGGPDPALNAQLANVVEQCRVKNMPKASIEAAIRGAERSAAAARLLYEARGPGGSVLLLEVLTDNPRRSQQDVRLILTRHGSVRGRPRCLGPRTQASRAELGAGVRRGTMAEGARHGFEQKGVVRVGPRDLQGHPVSLEAALEAALEAGAQDVCPDEDEEEEEEPALKFICETSALRAVREHLEASGLRPLSAAMEYLPRDRVTLPEGTREQAEQLLQALSDCPDVVRLYHNIQ</sequence>
<dbReference type="InterPro" id="IPR029072">
    <property type="entry name" value="YebC-like"/>
</dbReference>
<keyword evidence="3" id="KW-0810">Translation regulation</keyword>
<dbReference type="EMBL" id="VWZA01005604">
    <property type="protein sequence ID" value="NXF56200.1"/>
    <property type="molecule type" value="Genomic_DNA"/>
</dbReference>
<feature type="domain" description="TACO1/YebC-like N-terminal" evidence="11">
    <location>
        <begin position="17"/>
        <end position="85"/>
    </location>
</feature>
<evidence type="ECO:0000256" key="9">
    <source>
        <dbReference type="ARBA" id="ARBA00075676"/>
    </source>
</evidence>
<comment type="function">
    <text evidence="7">Acts as a translational activator of mitochondrially-encoded cytochrome c oxidase 1.</text>
</comment>
<comment type="subcellular location">
    <subcellularLocation>
        <location evidence="1">Mitochondrion</location>
    </subcellularLocation>
</comment>
<evidence type="ECO:0000259" key="11">
    <source>
        <dbReference type="Pfam" id="PF20772"/>
    </source>
</evidence>
<feature type="non-terminal residue" evidence="12">
    <location>
        <position position="1"/>
    </location>
</feature>
<dbReference type="Gene3D" id="3.30.70.980">
    <property type="match status" value="3"/>
</dbReference>
<comment type="similarity">
    <text evidence="2">Belongs to the TACO1 family.</text>
</comment>
<evidence type="ECO:0000256" key="2">
    <source>
        <dbReference type="ARBA" id="ARBA00008724"/>
    </source>
</evidence>
<evidence type="ECO:0000256" key="6">
    <source>
        <dbReference type="ARBA" id="ARBA00023159"/>
    </source>
</evidence>
<name>A0A7K8UPS0_OCEOC</name>
<dbReference type="PANTHER" id="PTHR12532:SF0">
    <property type="entry name" value="TRANSLATIONAL ACTIVATOR OF CYTOCHROME C OXIDASE 1"/>
    <property type="match status" value="1"/>
</dbReference>
<dbReference type="InterPro" id="IPR026564">
    <property type="entry name" value="Transcrip_reg_TACO1-like_dom3"/>
</dbReference>
<gene>
    <name evidence="12" type="primary">Taco1</name>
    <name evidence="12" type="ORF">OCEOCE_R15132</name>
</gene>
<dbReference type="GO" id="GO:0006417">
    <property type="term" value="P:regulation of translation"/>
    <property type="evidence" value="ECO:0007669"/>
    <property type="project" value="UniProtKB-KW"/>
</dbReference>
<evidence type="ECO:0000256" key="3">
    <source>
        <dbReference type="ARBA" id="ARBA00022845"/>
    </source>
</evidence>
<keyword evidence="4" id="KW-0175">Coiled coil</keyword>
<dbReference type="InterPro" id="IPR049083">
    <property type="entry name" value="TACO1_YebC_N"/>
</dbReference>
<dbReference type="OrthoDB" id="2017544at2759"/>
<evidence type="ECO:0000256" key="8">
    <source>
        <dbReference type="ARBA" id="ARBA00073666"/>
    </source>
</evidence>
<feature type="domain" description="TACO1/YebC-like second and third" evidence="10">
    <location>
        <begin position="158"/>
        <end position="282"/>
    </location>
</feature>
<dbReference type="InterPro" id="IPR002876">
    <property type="entry name" value="Transcrip_reg_TACO1-like"/>
</dbReference>
<dbReference type="AlphaFoldDB" id="A0A7K8UPS0"/>
<comment type="caution">
    <text evidence="12">The sequence shown here is derived from an EMBL/GenBank/DDBJ whole genome shotgun (WGS) entry which is preliminary data.</text>
</comment>
<evidence type="ECO:0000313" key="12">
    <source>
        <dbReference type="EMBL" id="NXF56200.1"/>
    </source>
</evidence>
<organism evidence="12 13">
    <name type="scientific">Oceanites oceanicus</name>
    <name type="common">Wilson's storm petrel</name>
    <name type="synonym">Procellaria oceanica</name>
    <dbReference type="NCBI Taxonomy" id="79653"/>
    <lineage>
        <taxon>Eukaryota</taxon>
        <taxon>Metazoa</taxon>
        <taxon>Chordata</taxon>
        <taxon>Craniata</taxon>
        <taxon>Vertebrata</taxon>
        <taxon>Euteleostomi</taxon>
        <taxon>Archelosauria</taxon>
        <taxon>Archosauria</taxon>
        <taxon>Dinosauria</taxon>
        <taxon>Saurischia</taxon>
        <taxon>Theropoda</taxon>
        <taxon>Coelurosauria</taxon>
        <taxon>Aves</taxon>
        <taxon>Neognathae</taxon>
        <taxon>Neoaves</taxon>
        <taxon>Aequornithes</taxon>
        <taxon>Procellariiformes</taxon>
        <taxon>Hydrobatidae</taxon>
        <taxon>Oceanites</taxon>
    </lineage>
</organism>
<dbReference type="GO" id="GO:0005739">
    <property type="term" value="C:mitochondrion"/>
    <property type="evidence" value="ECO:0007669"/>
    <property type="project" value="UniProtKB-SubCell"/>
</dbReference>
<evidence type="ECO:0000256" key="1">
    <source>
        <dbReference type="ARBA" id="ARBA00004173"/>
    </source>
</evidence>
<evidence type="ECO:0000256" key="5">
    <source>
        <dbReference type="ARBA" id="ARBA00023128"/>
    </source>
</evidence>
<reference evidence="12 13" key="1">
    <citation type="submission" date="2019-09" db="EMBL/GenBank/DDBJ databases">
        <title>Bird 10,000 Genomes (B10K) Project - Family phase.</title>
        <authorList>
            <person name="Zhang G."/>
        </authorList>
    </citation>
    <scope>NUCLEOTIDE SEQUENCE [LARGE SCALE GENOMIC DNA]</scope>
    <source>
        <strain evidence="12">B10K-CU-031-11</strain>
        <tissue evidence="12">Muscle</tissue>
    </source>
</reference>
<dbReference type="Pfam" id="PF20772">
    <property type="entry name" value="TACO1_YebC_N"/>
    <property type="match status" value="1"/>
</dbReference>
<feature type="non-terminal residue" evidence="12">
    <location>
        <position position="283"/>
    </location>
</feature>
<protein>
    <recommendedName>
        <fullName evidence="8">Translational activator of cytochrome c oxidase 1</fullName>
    </recommendedName>
    <alternativeName>
        <fullName evidence="9">Coiled-coil domain-containing protein 44</fullName>
    </alternativeName>
</protein>
<dbReference type="InterPro" id="IPR017856">
    <property type="entry name" value="Integrase-like_N"/>
</dbReference>
<dbReference type="InterPro" id="IPR048300">
    <property type="entry name" value="TACO1_YebC-like_2nd/3rd_dom"/>
</dbReference>
<dbReference type="FunFam" id="3.30.70.980:FF:000008">
    <property type="entry name" value="Translational activator of cytochrome c oxidase 1"/>
    <property type="match status" value="1"/>
</dbReference>
<keyword evidence="5" id="KW-0496">Mitochondrion</keyword>
<dbReference type="SUPFAM" id="SSF75625">
    <property type="entry name" value="YebC-like"/>
    <property type="match status" value="1"/>
</dbReference>
<dbReference type="FunFam" id="1.10.10.200:FF:000002">
    <property type="entry name" value="Probable transcriptional regulatory protein CLM62_37755"/>
    <property type="match status" value="1"/>
</dbReference>
<feature type="domain" description="TACO1/YebC-like second and third" evidence="10">
    <location>
        <begin position="94"/>
        <end position="136"/>
    </location>
</feature>
<keyword evidence="6" id="KW-0010">Activator</keyword>
<keyword evidence="13" id="KW-1185">Reference proteome</keyword>
<evidence type="ECO:0000259" key="10">
    <source>
        <dbReference type="Pfam" id="PF01709"/>
    </source>
</evidence>
<dbReference type="Proteomes" id="UP000569728">
    <property type="component" value="Unassembled WGS sequence"/>
</dbReference>
<proteinExistence type="inferred from homology"/>
<evidence type="ECO:0000256" key="4">
    <source>
        <dbReference type="ARBA" id="ARBA00023054"/>
    </source>
</evidence>
<dbReference type="PANTHER" id="PTHR12532">
    <property type="entry name" value="TRANSLATIONAL ACTIVATOR OF CYTOCHROME C OXIDASE 1"/>
    <property type="match status" value="1"/>
</dbReference>
<dbReference type="Gene3D" id="1.10.10.200">
    <property type="match status" value="1"/>
</dbReference>